<dbReference type="VEuPathDB" id="FungiDB:CPSG_10103"/>
<reference evidence="3" key="1">
    <citation type="journal article" date="2010" name="Genome Res.">
        <title>Population genomic sequencing of Coccidioides fungi reveals recent hybridization and transposon control.</title>
        <authorList>
            <person name="Neafsey D.E."/>
            <person name="Barker B.M."/>
            <person name="Sharpton T.J."/>
            <person name="Stajich J.E."/>
            <person name="Park D.J."/>
            <person name="Whiston E."/>
            <person name="Hung C.-Y."/>
            <person name="McMahan C."/>
            <person name="White J."/>
            <person name="Sykes S."/>
            <person name="Heiman D."/>
            <person name="Young S."/>
            <person name="Zeng Q."/>
            <person name="Abouelleil A."/>
            <person name="Aftuck L."/>
            <person name="Bessette D."/>
            <person name="Brown A."/>
            <person name="FitzGerald M."/>
            <person name="Lui A."/>
            <person name="Macdonald J.P."/>
            <person name="Priest M."/>
            <person name="Orbach M.J."/>
            <person name="Galgiani J.N."/>
            <person name="Kirkland T.N."/>
            <person name="Cole G.T."/>
            <person name="Birren B.W."/>
            <person name="Henn M.R."/>
            <person name="Taylor J.W."/>
            <person name="Rounsley S.D."/>
        </authorList>
    </citation>
    <scope>NUCLEOTIDE SEQUENCE [LARGE SCALE GENOMIC DNA]</scope>
    <source>
        <strain evidence="3">RMSCC 757 / Silveira</strain>
    </source>
</reference>
<dbReference type="VEuPathDB" id="FungiDB:D8B26_005418"/>
<feature type="compositionally biased region" description="Low complexity" evidence="1">
    <location>
        <begin position="1"/>
        <end position="12"/>
    </location>
</feature>
<keyword evidence="3" id="KW-1185">Reference proteome</keyword>
<organism evidence="3">
    <name type="scientific">Coccidioides posadasii (strain RMSCC 757 / Silveira)</name>
    <name type="common">Valley fever fungus</name>
    <dbReference type="NCBI Taxonomy" id="443226"/>
    <lineage>
        <taxon>Eukaryota</taxon>
        <taxon>Fungi</taxon>
        <taxon>Dikarya</taxon>
        <taxon>Ascomycota</taxon>
        <taxon>Pezizomycotina</taxon>
        <taxon>Eurotiomycetes</taxon>
        <taxon>Eurotiomycetidae</taxon>
        <taxon>Onygenales</taxon>
        <taxon>Onygenaceae</taxon>
        <taxon>Coccidioides</taxon>
    </lineage>
</organism>
<gene>
    <name evidence="2" type="ORF">CPSG_10103</name>
</gene>
<dbReference type="AlphaFoldDB" id="E9DJV4"/>
<dbReference type="EMBL" id="GL636525">
    <property type="protein sequence ID" value="EFW13292.1"/>
    <property type="molecule type" value="Genomic_DNA"/>
</dbReference>
<sequence>MRPSSAPASIPSRGCESEAAVIETKTLSDQSKSKSDWTDWTDEYAVTDGSDSEKDTRSSRKNDHLPFQGSRAKTMSILSMKLKNAKCPEEAQPLQARDIRRNMLGTEMK</sequence>
<dbReference type="Proteomes" id="UP000002497">
    <property type="component" value="Unassembled WGS sequence"/>
</dbReference>
<dbReference type="HOGENOM" id="CLU_2183724_0_0_1"/>
<evidence type="ECO:0000313" key="2">
    <source>
        <dbReference type="EMBL" id="EFW13292.1"/>
    </source>
</evidence>
<evidence type="ECO:0000313" key="3">
    <source>
        <dbReference type="Proteomes" id="UP000002497"/>
    </source>
</evidence>
<protein>
    <submittedName>
        <fullName evidence="2">Predicted protein</fullName>
    </submittedName>
</protein>
<feature type="region of interest" description="Disordered" evidence="1">
    <location>
        <begin position="1"/>
        <end position="68"/>
    </location>
</feature>
<name>E9DJV4_COCPS</name>
<reference evidence="3" key="2">
    <citation type="submission" date="2010-03" db="EMBL/GenBank/DDBJ databases">
        <title>The genome sequence of Coccidioides posadasii strain Silveira.</title>
        <authorList>
            <consortium name="The Broad Institute Genome Sequencing Center for Infectious Disease"/>
            <person name="Neafsey D."/>
            <person name="Orbach M."/>
            <person name="Henn M.R."/>
            <person name="Cole G.T."/>
            <person name="Galgiani J."/>
            <person name="Gardner M.J."/>
            <person name="Kirkland T.N."/>
            <person name="Taylor J.W."/>
            <person name="Young S.K."/>
            <person name="Zeng Q."/>
            <person name="Koehrsen M."/>
            <person name="Alvarado L."/>
            <person name="Berlin A."/>
            <person name="Borenstein D."/>
            <person name="Chapman S.B."/>
            <person name="Chen Z."/>
            <person name="Engels R."/>
            <person name="Freedman E."/>
            <person name="Gellesch M."/>
            <person name="Goldberg J."/>
            <person name="Griggs A."/>
            <person name="Gujja S."/>
            <person name="Heilman E."/>
            <person name="Heiman D."/>
            <person name="Howarth C."/>
            <person name="Jen D."/>
            <person name="Larson L."/>
            <person name="Mehta T."/>
            <person name="Neiman D."/>
            <person name="Park D."/>
            <person name="Pearson M."/>
            <person name="Richards J."/>
            <person name="Roberts A."/>
            <person name="Saif S."/>
            <person name="Shea T."/>
            <person name="Shenoy N."/>
            <person name="Sisk P."/>
            <person name="Stolte C."/>
            <person name="Sykes S."/>
            <person name="Walk T."/>
            <person name="White J."/>
            <person name="Yandava C."/>
            <person name="Haas B."/>
            <person name="Nusbaum C."/>
            <person name="Birren B."/>
        </authorList>
    </citation>
    <scope>NUCLEOTIDE SEQUENCE [LARGE SCALE GENOMIC DNA]</scope>
    <source>
        <strain evidence="3">RMSCC 757 / Silveira</strain>
    </source>
</reference>
<accession>E9DJV4</accession>
<evidence type="ECO:0000256" key="1">
    <source>
        <dbReference type="SAM" id="MobiDB-lite"/>
    </source>
</evidence>
<feature type="compositionally biased region" description="Basic and acidic residues" evidence="1">
    <location>
        <begin position="51"/>
        <end position="64"/>
    </location>
</feature>
<proteinExistence type="predicted"/>